<dbReference type="GO" id="GO:0045936">
    <property type="term" value="P:negative regulation of phosphate metabolic process"/>
    <property type="evidence" value="ECO:0007669"/>
    <property type="project" value="InterPro"/>
</dbReference>
<accession>D2RFU8</accession>
<dbReference type="InterPro" id="IPR028366">
    <property type="entry name" value="PhoU"/>
</dbReference>
<dbReference type="Gene3D" id="1.20.58.220">
    <property type="entry name" value="Phosphate transport system protein phou homolog 2, domain 2"/>
    <property type="match status" value="1"/>
</dbReference>
<dbReference type="PaxDb" id="572546-Arcpr_0101"/>
<dbReference type="InterPro" id="IPR026022">
    <property type="entry name" value="PhoU_dom"/>
</dbReference>
<dbReference type="SUPFAM" id="SSF109755">
    <property type="entry name" value="PhoU-like"/>
    <property type="match status" value="1"/>
</dbReference>
<dbReference type="PANTHER" id="PTHR42930:SF3">
    <property type="entry name" value="PHOSPHATE-SPECIFIC TRANSPORT SYSTEM ACCESSORY PROTEIN PHOU"/>
    <property type="match status" value="1"/>
</dbReference>
<dbReference type="PANTHER" id="PTHR42930">
    <property type="entry name" value="PHOSPHATE-SPECIFIC TRANSPORT SYSTEM ACCESSORY PROTEIN PHOU"/>
    <property type="match status" value="1"/>
</dbReference>
<proteinExistence type="predicted"/>
<evidence type="ECO:0000313" key="3">
    <source>
        <dbReference type="Proteomes" id="UP000001901"/>
    </source>
</evidence>
<protein>
    <submittedName>
        <fullName evidence="2">Phosphate uptake regulator, PhoU</fullName>
    </submittedName>
</protein>
<dbReference type="STRING" id="572546.Arcpr_0101"/>
<name>D2RFU8_ARCPA</name>
<dbReference type="InterPro" id="IPR038078">
    <property type="entry name" value="PhoU-like_sf"/>
</dbReference>
<feature type="domain" description="PhoU" evidence="1">
    <location>
        <begin position="112"/>
        <end position="184"/>
    </location>
</feature>
<dbReference type="eggNOG" id="arCOG00232">
    <property type="taxonomic scope" value="Archaea"/>
</dbReference>
<dbReference type="Proteomes" id="UP000001901">
    <property type="component" value="Chromosome"/>
</dbReference>
<dbReference type="GO" id="GO:0030643">
    <property type="term" value="P:intracellular phosphate ion homeostasis"/>
    <property type="evidence" value="ECO:0007669"/>
    <property type="project" value="InterPro"/>
</dbReference>
<keyword evidence="3" id="KW-1185">Reference proteome</keyword>
<dbReference type="KEGG" id="apo:Arcpr_0101"/>
<dbReference type="EMBL" id="CP001857">
    <property type="protein sequence ID" value="ADB57173.1"/>
    <property type="molecule type" value="Genomic_DNA"/>
</dbReference>
<organism evidence="2 3">
    <name type="scientific">Archaeoglobus profundus (strain DSM 5631 / JCM 9629 / NBRC 100127 / Av18)</name>
    <dbReference type="NCBI Taxonomy" id="572546"/>
    <lineage>
        <taxon>Archaea</taxon>
        <taxon>Methanobacteriati</taxon>
        <taxon>Methanobacteriota</taxon>
        <taxon>Archaeoglobi</taxon>
        <taxon>Archaeoglobales</taxon>
        <taxon>Archaeoglobaceae</taxon>
        <taxon>Archaeoglobus</taxon>
    </lineage>
</organism>
<gene>
    <name evidence="2" type="ordered locus">Arcpr_0101</name>
</gene>
<sequence length="199" mass="23200">MIAERRLEKIREEVLKLHDVAKRSVEICLEGLRGNDEIRRKLEDLEMEADIIHSDIDYDCVTFIALFQPVARDLRFVVGMMKTSSGYERITDLALEVGYYYCYDEELLSLFEEMRKNLLEMFKVLEDSYAGSEVGIVHMLKRHDNVVDECYEKAIVYLKNKCKVEPVLVARHLERMGDILGKIGSTVVFIESGKRIWIK</sequence>
<evidence type="ECO:0000259" key="1">
    <source>
        <dbReference type="Pfam" id="PF01895"/>
    </source>
</evidence>
<feature type="domain" description="PhoU" evidence="1">
    <location>
        <begin position="15"/>
        <end position="97"/>
    </location>
</feature>
<reference evidence="2 3" key="1">
    <citation type="journal article" date="2010" name="Stand. Genomic Sci.">
        <title>Complete genome sequence of Archaeoglobus profundus type strain (AV18).</title>
        <authorList>
            <person name="von Jan M."/>
            <person name="Lapidus A."/>
            <person name="Del Rio T.G."/>
            <person name="Copeland A."/>
            <person name="Tice H."/>
            <person name="Cheng J.F."/>
            <person name="Lucas S."/>
            <person name="Chen F."/>
            <person name="Nolan M."/>
            <person name="Goodwin L."/>
            <person name="Han C."/>
            <person name="Pitluck S."/>
            <person name="Liolios K."/>
            <person name="Ivanova N."/>
            <person name="Mavromatis K."/>
            <person name="Ovchinnikova G."/>
            <person name="Chertkov O."/>
            <person name="Pati A."/>
            <person name="Chen A."/>
            <person name="Palaniappan K."/>
            <person name="Land M."/>
            <person name="Hauser L."/>
            <person name="Chang Y.J."/>
            <person name="Jeffries C.D."/>
            <person name="Saunders E."/>
            <person name="Brettin T."/>
            <person name="Detter J.C."/>
            <person name="Chain P."/>
            <person name="Eichinger K."/>
            <person name="Huber H."/>
            <person name="Spring S."/>
            <person name="Rohde M."/>
            <person name="Goker M."/>
            <person name="Wirth R."/>
            <person name="Woyke T."/>
            <person name="Bristow J."/>
            <person name="Eisen J.A."/>
            <person name="Markowitz V."/>
            <person name="Hugenholtz P."/>
            <person name="Kyrpides N.C."/>
            <person name="Klenk H.P."/>
        </authorList>
    </citation>
    <scope>NUCLEOTIDE SEQUENCE [LARGE SCALE GENOMIC DNA]</scope>
    <source>
        <strain evidence="3">DSM 5631 / JCM 9629 / NBRC 100127 / Av18</strain>
    </source>
</reference>
<dbReference type="AlphaFoldDB" id="D2RFU8"/>
<dbReference type="GeneID" id="8738747"/>
<dbReference type="OrthoDB" id="7738at2157"/>
<dbReference type="Pfam" id="PF01895">
    <property type="entry name" value="PhoU"/>
    <property type="match status" value="2"/>
</dbReference>
<evidence type="ECO:0000313" key="2">
    <source>
        <dbReference type="EMBL" id="ADB57173.1"/>
    </source>
</evidence>
<dbReference type="RefSeq" id="WP_012939509.1">
    <property type="nucleotide sequence ID" value="NC_013741.1"/>
</dbReference>
<dbReference type="HOGENOM" id="CLU_078518_3_0_2"/>